<evidence type="ECO:0000313" key="4">
    <source>
        <dbReference type="Proteomes" id="UP001524944"/>
    </source>
</evidence>
<organism evidence="3 4">
    <name type="scientific">Dehalobacterium formicoaceticum</name>
    <dbReference type="NCBI Taxonomy" id="51515"/>
    <lineage>
        <taxon>Bacteria</taxon>
        <taxon>Bacillati</taxon>
        <taxon>Bacillota</taxon>
        <taxon>Clostridia</taxon>
        <taxon>Eubacteriales</taxon>
        <taxon>Peptococcaceae</taxon>
        <taxon>Dehalobacterium</taxon>
    </lineage>
</organism>
<gene>
    <name evidence="3" type="ORF">NVS47_14130</name>
</gene>
<comment type="caution">
    <text evidence="3">The sequence shown here is derived from an EMBL/GenBank/DDBJ whole genome shotgun (WGS) entry which is preliminary data.</text>
</comment>
<dbReference type="SUPFAM" id="SSF53187">
    <property type="entry name" value="Zn-dependent exopeptidases"/>
    <property type="match status" value="1"/>
</dbReference>
<dbReference type="Proteomes" id="UP001524944">
    <property type="component" value="Unassembled WGS sequence"/>
</dbReference>
<dbReference type="SMART" id="SM00646">
    <property type="entry name" value="Ami_3"/>
    <property type="match status" value="1"/>
</dbReference>
<dbReference type="InterPro" id="IPR050695">
    <property type="entry name" value="N-acetylmuramoyl_amidase_3"/>
</dbReference>
<dbReference type="GO" id="GO:0008745">
    <property type="term" value="F:N-acetylmuramoyl-L-alanine amidase activity"/>
    <property type="evidence" value="ECO:0007669"/>
    <property type="project" value="UniProtKB-EC"/>
</dbReference>
<accession>A0ABT1Y6X0</accession>
<dbReference type="EMBL" id="JANPWE010000009">
    <property type="protein sequence ID" value="MCR6546637.1"/>
    <property type="molecule type" value="Genomic_DNA"/>
</dbReference>
<name>A0ABT1Y6X0_9FIRM</name>
<dbReference type="CDD" id="cd02696">
    <property type="entry name" value="MurNAc-LAA"/>
    <property type="match status" value="1"/>
</dbReference>
<evidence type="ECO:0000256" key="1">
    <source>
        <dbReference type="ARBA" id="ARBA00022801"/>
    </source>
</evidence>
<evidence type="ECO:0000313" key="3">
    <source>
        <dbReference type="EMBL" id="MCR6546637.1"/>
    </source>
</evidence>
<protein>
    <submittedName>
        <fullName evidence="3">N-acetylmuramoyl-L-alanine amidase</fullName>
        <ecNumber evidence="3">3.5.1.28</ecNumber>
    </submittedName>
</protein>
<proteinExistence type="predicted"/>
<sequence>MHKRFILTTVMFFLVILSQIAIASPGYGNYGIIAQAPGSPIIAIDPGHGGYDPGAVSGNVLEKDINLIICKKLKEHLENKGFLVVLTRNGDYNHAIKGLHGKEAKRYDLTERIKIINSSNAEILLTVHVNSNNKNAYEGAEAFYHPKSLNGKMLANYIQEELRTVPEIRKRLSKNSKCFMLCNTKIPAVLVEIGYLSNPREQKKLEDPQYLDLIAQKITAGVLKYYDLKTAWEHMVTFLPLNF</sequence>
<dbReference type="PANTHER" id="PTHR30404:SF0">
    <property type="entry name" value="N-ACETYLMURAMOYL-L-ALANINE AMIDASE AMIC"/>
    <property type="match status" value="1"/>
</dbReference>
<dbReference type="InterPro" id="IPR002508">
    <property type="entry name" value="MurNAc-LAA_cat"/>
</dbReference>
<dbReference type="PANTHER" id="PTHR30404">
    <property type="entry name" value="N-ACETYLMURAMOYL-L-ALANINE AMIDASE"/>
    <property type="match status" value="1"/>
</dbReference>
<dbReference type="EC" id="3.5.1.28" evidence="3"/>
<keyword evidence="1 3" id="KW-0378">Hydrolase</keyword>
<dbReference type="Pfam" id="PF01520">
    <property type="entry name" value="Amidase_3"/>
    <property type="match status" value="1"/>
</dbReference>
<feature type="domain" description="MurNAc-LAA" evidence="2">
    <location>
        <begin position="113"/>
        <end position="223"/>
    </location>
</feature>
<reference evidence="3 4" key="1">
    <citation type="submission" date="2022-08" db="EMBL/GenBank/DDBJ databases">
        <title>Proteogenomics of the novel Dehalobacterium formicoaceticum strain EZ94 highlights a key role of methyltransferases during anaerobic dichloromethane degradation.</title>
        <authorList>
            <person name="Wasmund K."/>
        </authorList>
    </citation>
    <scope>NUCLEOTIDE SEQUENCE [LARGE SCALE GENOMIC DNA]</scope>
    <source>
        <strain evidence="3 4">EZ94</strain>
    </source>
</reference>
<evidence type="ECO:0000259" key="2">
    <source>
        <dbReference type="SMART" id="SM00646"/>
    </source>
</evidence>
<dbReference type="Gene3D" id="3.40.630.40">
    <property type="entry name" value="Zn-dependent exopeptidases"/>
    <property type="match status" value="1"/>
</dbReference>
<keyword evidence="4" id="KW-1185">Reference proteome</keyword>
<dbReference type="RefSeq" id="WP_089610853.1">
    <property type="nucleotide sequence ID" value="NZ_CP022121.1"/>
</dbReference>